<evidence type="ECO:0000259" key="5">
    <source>
        <dbReference type="PROSITE" id="PS51898"/>
    </source>
</evidence>
<evidence type="ECO:0000256" key="2">
    <source>
        <dbReference type="ARBA" id="ARBA00022908"/>
    </source>
</evidence>
<keyword evidence="7" id="KW-1185">Reference proteome</keyword>
<dbReference type="Proteomes" id="UP000256774">
    <property type="component" value="Unassembled WGS sequence"/>
</dbReference>
<dbReference type="InterPro" id="IPR010998">
    <property type="entry name" value="Integrase_recombinase_N"/>
</dbReference>
<dbReference type="PANTHER" id="PTHR30629:SF2">
    <property type="entry name" value="PROPHAGE INTEGRASE INTS-RELATED"/>
    <property type="match status" value="1"/>
</dbReference>
<dbReference type="PROSITE" id="PS51898">
    <property type="entry name" value="TYR_RECOMBINASE"/>
    <property type="match status" value="1"/>
</dbReference>
<dbReference type="OrthoDB" id="9795573at2"/>
<dbReference type="PANTHER" id="PTHR30629">
    <property type="entry name" value="PROPHAGE INTEGRASE"/>
    <property type="match status" value="1"/>
</dbReference>
<dbReference type="GO" id="GO:0015074">
    <property type="term" value="P:DNA integration"/>
    <property type="evidence" value="ECO:0007669"/>
    <property type="project" value="UniProtKB-KW"/>
</dbReference>
<dbReference type="InterPro" id="IPR050808">
    <property type="entry name" value="Phage_Integrase"/>
</dbReference>
<evidence type="ECO:0000256" key="1">
    <source>
        <dbReference type="ARBA" id="ARBA00008857"/>
    </source>
</evidence>
<dbReference type="GO" id="GO:0006310">
    <property type="term" value="P:DNA recombination"/>
    <property type="evidence" value="ECO:0007669"/>
    <property type="project" value="UniProtKB-KW"/>
</dbReference>
<dbReference type="AlphaFoldDB" id="A0A3E0H2H7"/>
<sequence>MLTAKELQHLKRPGMHAVGGGAIGLYLSVHRSGTKSWIFRYQFLVNGVLKRREMGMSSYSDVTLAEARAMAHALRKKVREGIDPLAEKALMKQRQASEKHISSNTQPIHSFASCALAFIENKSAEWSNVKQKNQWLSSLKNYAFPFIGDLPVNEISVHHMKTLLDKIWLTKHVTATRVRSRCENIIDYATVAGYREGANPASLKALNAFLPRSSKVFKPSHYASLPYADIPKLMTDIMWKGGVGYRALELLIYTGKRSGEIREAAWSEFDLKAKVWNIPAKRMKNGKPHREPLTPACLKVLHALDHHPNHDWLFPGPLTKRPISDMTMSKALKSIRENCTPHGFRSSFRQWAAEQTNYPREICEMALSHSVLGKVEAAYQRSDLFEKRKELMLEWSTFCYSEVDN</sequence>
<dbReference type="InterPro" id="IPR025166">
    <property type="entry name" value="Integrase_DNA_bind_dom"/>
</dbReference>
<comment type="similarity">
    <text evidence="1">Belongs to the 'phage' integrase family.</text>
</comment>
<dbReference type="InterPro" id="IPR053876">
    <property type="entry name" value="Phage_int_M"/>
</dbReference>
<keyword evidence="4" id="KW-0233">DNA recombination</keyword>
<organism evidence="6 7">
    <name type="scientific">Paraperlucidibaca baekdonensis</name>
    <dbReference type="NCBI Taxonomy" id="748120"/>
    <lineage>
        <taxon>Bacteria</taxon>
        <taxon>Pseudomonadati</taxon>
        <taxon>Pseudomonadota</taxon>
        <taxon>Gammaproteobacteria</taxon>
        <taxon>Moraxellales</taxon>
        <taxon>Moraxellaceae</taxon>
        <taxon>Paraperlucidibaca</taxon>
    </lineage>
</organism>
<comment type="caution">
    <text evidence="6">The sequence shown here is derived from an EMBL/GenBank/DDBJ whole genome shotgun (WGS) entry which is preliminary data.</text>
</comment>
<dbReference type="CDD" id="cd00801">
    <property type="entry name" value="INT_P4_C"/>
    <property type="match status" value="1"/>
</dbReference>
<dbReference type="RefSeq" id="WP_116208922.1">
    <property type="nucleotide sequence ID" value="NZ_QUNR01000004.1"/>
</dbReference>
<evidence type="ECO:0000256" key="3">
    <source>
        <dbReference type="ARBA" id="ARBA00023125"/>
    </source>
</evidence>
<reference evidence="6 7" key="1">
    <citation type="submission" date="2018-08" db="EMBL/GenBank/DDBJ databases">
        <title>Genomic Encyclopedia of Type Strains, Phase IV (KMG-IV): sequencing the most valuable type-strain genomes for metagenomic binning, comparative biology and taxonomic classification.</title>
        <authorList>
            <person name="Goeker M."/>
        </authorList>
    </citation>
    <scope>NUCLEOTIDE SEQUENCE [LARGE SCALE GENOMIC DNA]</scope>
    <source>
        <strain evidence="6 7">DSM 26022</strain>
    </source>
</reference>
<dbReference type="InterPro" id="IPR002104">
    <property type="entry name" value="Integrase_catalytic"/>
</dbReference>
<evidence type="ECO:0000313" key="6">
    <source>
        <dbReference type="EMBL" id="REH36991.1"/>
    </source>
</evidence>
<evidence type="ECO:0000256" key="4">
    <source>
        <dbReference type="ARBA" id="ARBA00023172"/>
    </source>
</evidence>
<name>A0A3E0H2H7_9GAMM</name>
<dbReference type="Gene3D" id="1.10.150.130">
    <property type="match status" value="1"/>
</dbReference>
<keyword evidence="2" id="KW-0229">DNA integration</keyword>
<dbReference type="Gene3D" id="3.30.160.390">
    <property type="entry name" value="Integrase, DNA-binding domain"/>
    <property type="match status" value="1"/>
</dbReference>
<dbReference type="InterPro" id="IPR038488">
    <property type="entry name" value="Integrase_DNA-bd_sf"/>
</dbReference>
<dbReference type="Pfam" id="PF22022">
    <property type="entry name" value="Phage_int_M"/>
    <property type="match status" value="1"/>
</dbReference>
<dbReference type="InterPro" id="IPR011010">
    <property type="entry name" value="DNA_brk_join_enz"/>
</dbReference>
<keyword evidence="3" id="KW-0238">DNA-binding</keyword>
<feature type="domain" description="Tyr recombinase" evidence="5">
    <location>
        <begin position="220"/>
        <end position="392"/>
    </location>
</feature>
<dbReference type="Pfam" id="PF13356">
    <property type="entry name" value="Arm-DNA-bind_3"/>
    <property type="match status" value="1"/>
</dbReference>
<dbReference type="InterPro" id="IPR013762">
    <property type="entry name" value="Integrase-like_cat_sf"/>
</dbReference>
<dbReference type="Pfam" id="PF00589">
    <property type="entry name" value="Phage_integrase"/>
    <property type="match status" value="1"/>
</dbReference>
<evidence type="ECO:0000313" key="7">
    <source>
        <dbReference type="Proteomes" id="UP000256774"/>
    </source>
</evidence>
<dbReference type="GO" id="GO:0003677">
    <property type="term" value="F:DNA binding"/>
    <property type="evidence" value="ECO:0007669"/>
    <property type="project" value="UniProtKB-KW"/>
</dbReference>
<dbReference type="SUPFAM" id="SSF56349">
    <property type="entry name" value="DNA breaking-rejoining enzymes"/>
    <property type="match status" value="1"/>
</dbReference>
<dbReference type="EMBL" id="QUNR01000004">
    <property type="protein sequence ID" value="REH36991.1"/>
    <property type="molecule type" value="Genomic_DNA"/>
</dbReference>
<protein>
    <submittedName>
        <fullName evidence="6">Integrase</fullName>
    </submittedName>
</protein>
<dbReference type="Gene3D" id="1.10.443.10">
    <property type="entry name" value="Intergrase catalytic core"/>
    <property type="match status" value="1"/>
</dbReference>
<proteinExistence type="inferred from homology"/>
<gene>
    <name evidence="6" type="ORF">DFR26_2135</name>
</gene>
<accession>A0A3E0H2H7</accession>